<feature type="compositionally biased region" description="Polar residues" evidence="1">
    <location>
        <begin position="179"/>
        <end position="195"/>
    </location>
</feature>
<gene>
    <name evidence="3" type="ORF">H0A76_08225</name>
</gene>
<keyword evidence="2" id="KW-1133">Transmembrane helix</keyword>
<sequence>MKNLKNYFNIYIIILLSMLGVNVNAGWVDDWAAQSTRSGPNYFEGQKRGYFNAGSYNARFRNSQENLFSIQKPRLKSGCGGIDLFMGGFSFMDPEYLMQKMQRALQMAPAIAFDLALKELMAEGAASLGKFEGIINQLNKLQLSECGIAKDAVNAVRGKFDLQSSSFSEVASLFDSEQSINDSSSKNSVNSQELQKNNDNKPTKEQKKTVEGCSAEFKAVFTKDGSVLKHIAQNKGMEAYADFMRAYLGDVIIKYADKQYGNTPVEKCPDVNVLDVDGIVNGTAKIRPIVGSCTNSADKAIHTLVKERLTSIATKVKTRAAFTTDEENFLNSVPFDNLNTIKRHVLAGSDAFYIDQYKEIIARDMAYAMVDDIVNKIAELQEIAVTQAKTANTGANAKTCDIAIVTPIIESVSNLGKKAKNMQKAIRQKRNEYIKQLINRSQFNVNITGFSNKK</sequence>
<evidence type="ECO:0000313" key="3">
    <source>
        <dbReference type="EMBL" id="NYT27869.1"/>
    </source>
</evidence>
<dbReference type="InterPro" id="IPR010927">
    <property type="entry name" value="T4SS_TraH"/>
</dbReference>
<accession>A0A853F5N3</accession>
<keyword evidence="2" id="KW-0472">Membrane</keyword>
<evidence type="ECO:0000256" key="2">
    <source>
        <dbReference type="SAM" id="Phobius"/>
    </source>
</evidence>
<proteinExistence type="predicted"/>
<reference evidence="3 4" key="1">
    <citation type="submission" date="2020-05" db="EMBL/GenBank/DDBJ databases">
        <title>Horizontal transmission and recombination maintain forever young bacterial symbiont genomes.</title>
        <authorList>
            <person name="Russell S.L."/>
            <person name="Pepper-Tunick E."/>
            <person name="Svedberg J."/>
            <person name="Byrne A."/>
            <person name="Ruelas Castillo J."/>
            <person name="Vollmers C."/>
            <person name="Beinart R.A."/>
            <person name="Corbett-Detig R."/>
        </authorList>
    </citation>
    <scope>NUCLEOTIDE SEQUENCE [LARGE SCALE GENOMIC DNA]</scope>
    <source>
        <strain evidence="3">455</strain>
    </source>
</reference>
<dbReference type="EMBL" id="JACCHT010000002">
    <property type="protein sequence ID" value="NYT27869.1"/>
    <property type="molecule type" value="Genomic_DNA"/>
</dbReference>
<dbReference type="AlphaFoldDB" id="A0A853F5N3"/>
<dbReference type="Proteomes" id="UP000568751">
    <property type="component" value="Unassembled WGS sequence"/>
</dbReference>
<name>A0A853F5N3_9GAMM</name>
<organism evidence="3 4">
    <name type="scientific">Candidatus Thiodubiliella endoseptemdiera</name>
    <dbReference type="NCBI Taxonomy" id="2738886"/>
    <lineage>
        <taxon>Bacteria</taxon>
        <taxon>Pseudomonadati</taxon>
        <taxon>Pseudomonadota</taxon>
        <taxon>Gammaproteobacteria</taxon>
        <taxon>Candidatus Pseudothioglobaceae</taxon>
        <taxon>Candidatus Thiodubiliella</taxon>
    </lineage>
</organism>
<evidence type="ECO:0000313" key="4">
    <source>
        <dbReference type="Proteomes" id="UP000568751"/>
    </source>
</evidence>
<evidence type="ECO:0000256" key="1">
    <source>
        <dbReference type="SAM" id="MobiDB-lite"/>
    </source>
</evidence>
<feature type="region of interest" description="Disordered" evidence="1">
    <location>
        <begin position="179"/>
        <end position="209"/>
    </location>
</feature>
<protein>
    <submittedName>
        <fullName evidence="3">Conjugal transfer protein TraH</fullName>
    </submittedName>
</protein>
<comment type="caution">
    <text evidence="3">The sequence shown here is derived from an EMBL/GenBank/DDBJ whole genome shotgun (WGS) entry which is preliminary data.</text>
</comment>
<dbReference type="Pfam" id="PF06122">
    <property type="entry name" value="TraH"/>
    <property type="match status" value="1"/>
</dbReference>
<feature type="transmembrane region" description="Helical" evidence="2">
    <location>
        <begin position="7"/>
        <end position="28"/>
    </location>
</feature>
<keyword evidence="2" id="KW-0812">Transmembrane</keyword>
<feature type="compositionally biased region" description="Basic and acidic residues" evidence="1">
    <location>
        <begin position="196"/>
        <end position="209"/>
    </location>
</feature>